<dbReference type="GO" id="GO:0032259">
    <property type="term" value="P:methylation"/>
    <property type="evidence" value="ECO:0007669"/>
    <property type="project" value="UniProtKB-KW"/>
</dbReference>
<evidence type="ECO:0000313" key="3">
    <source>
        <dbReference type="EMBL" id="GMQ27490.1"/>
    </source>
</evidence>
<name>A0ABQ6PJP7_9BACT</name>
<dbReference type="CDD" id="cd02440">
    <property type="entry name" value="AdoMet_MTases"/>
    <property type="match status" value="1"/>
</dbReference>
<feature type="domain" description="S-adenosylmethionine-dependent methyltransferase Rv2258c-like winged HTH" evidence="2">
    <location>
        <begin position="26"/>
        <end position="100"/>
    </location>
</feature>
<dbReference type="InterPro" id="IPR048711">
    <property type="entry name" value="WHD_Rv2258c"/>
</dbReference>
<dbReference type="Gene3D" id="3.40.50.150">
    <property type="entry name" value="Vaccinia Virus protein VP39"/>
    <property type="match status" value="1"/>
</dbReference>
<dbReference type="InterPro" id="IPR053173">
    <property type="entry name" value="SAM-binding_MTase"/>
</dbReference>
<dbReference type="EMBL" id="BTPD01000001">
    <property type="protein sequence ID" value="GMQ27490.1"/>
    <property type="molecule type" value="Genomic_DNA"/>
</dbReference>
<sequence length="357" mass="39516">MCNSCSIDLQKAEGFAESMVQMINQGALALMVSIGHQTGLFDALAEMKTGSSECLAKTSGLQERYVREWLYAMAAGKIVEAIPDSDLFHLPEEHAAHLCRKSGGDNIALYAQYIPVLASVEAQVISCFWQGGGVPYSSYERFHEVMAEDSSLTIVDPILDKILPIEPGLIAQLEKGIQVLDIGCGRGKAMIKLAEHFPNSKFWGVDLCLDPLTKAKEEVAQRGLTNVQFELADLTTYRPEGKFDLITAFDAIHDQARPDLVLSTVFECLTDQGIFLMQDIFGSSEVRNNLDHPFGPLLYTLSTMHCMTVSLAQGGMGLGTLWGVEKAREMIKEAGFSWIQEHKLEHDPMNCYFIIRK</sequence>
<dbReference type="InterPro" id="IPR025714">
    <property type="entry name" value="Methyltranfer_dom"/>
</dbReference>
<organism evidence="3 4">
    <name type="scientific">Algoriphagus confluentis</name>
    <dbReference type="NCBI Taxonomy" id="1697556"/>
    <lineage>
        <taxon>Bacteria</taxon>
        <taxon>Pseudomonadati</taxon>
        <taxon>Bacteroidota</taxon>
        <taxon>Cytophagia</taxon>
        <taxon>Cytophagales</taxon>
        <taxon>Cyclobacteriaceae</taxon>
        <taxon>Algoriphagus</taxon>
    </lineage>
</organism>
<dbReference type="PANTHER" id="PTHR45128:SF1">
    <property type="entry name" value="S-ADENOSYLMETHIONINE-DEPENDENT METHYLTRANSFERASE RV2258C"/>
    <property type="match status" value="1"/>
</dbReference>
<reference evidence="3 4" key="1">
    <citation type="submission" date="2023-08" db="EMBL/GenBank/DDBJ databases">
        <title>Draft genome sequence of Algoriphagus confluentis.</title>
        <authorList>
            <person name="Takatani N."/>
            <person name="Hosokawa M."/>
            <person name="Sawabe T."/>
        </authorList>
    </citation>
    <scope>NUCLEOTIDE SEQUENCE [LARGE SCALE GENOMIC DNA]</scope>
    <source>
        <strain evidence="3 4">NBRC 111222</strain>
    </source>
</reference>
<protein>
    <submittedName>
        <fullName evidence="3">Class I SAM-dependent methyltransferase</fullName>
    </submittedName>
</protein>
<dbReference type="InterPro" id="IPR029063">
    <property type="entry name" value="SAM-dependent_MTases_sf"/>
</dbReference>
<keyword evidence="4" id="KW-1185">Reference proteome</keyword>
<accession>A0ABQ6PJP7</accession>
<keyword evidence="3" id="KW-0808">Transferase</keyword>
<evidence type="ECO:0000259" key="1">
    <source>
        <dbReference type="Pfam" id="PF13847"/>
    </source>
</evidence>
<dbReference type="Proteomes" id="UP001338309">
    <property type="component" value="Unassembled WGS sequence"/>
</dbReference>
<keyword evidence="3" id="KW-0489">Methyltransferase</keyword>
<feature type="domain" description="Methyltransferase" evidence="1">
    <location>
        <begin position="174"/>
        <end position="286"/>
    </location>
</feature>
<dbReference type="RefSeq" id="WP_338222307.1">
    <property type="nucleotide sequence ID" value="NZ_BTPD01000001.1"/>
</dbReference>
<gene>
    <name evidence="3" type="ORF">Aconfl_01320</name>
</gene>
<dbReference type="Pfam" id="PF21320">
    <property type="entry name" value="WHD_Rv2258c"/>
    <property type="match status" value="1"/>
</dbReference>
<proteinExistence type="predicted"/>
<dbReference type="Pfam" id="PF13847">
    <property type="entry name" value="Methyltransf_31"/>
    <property type="match status" value="1"/>
</dbReference>
<evidence type="ECO:0000259" key="2">
    <source>
        <dbReference type="Pfam" id="PF21320"/>
    </source>
</evidence>
<dbReference type="GO" id="GO:0008168">
    <property type="term" value="F:methyltransferase activity"/>
    <property type="evidence" value="ECO:0007669"/>
    <property type="project" value="UniProtKB-KW"/>
</dbReference>
<dbReference type="PANTHER" id="PTHR45128">
    <property type="entry name" value="METHYLTRANSFERASE TYPE 11"/>
    <property type="match status" value="1"/>
</dbReference>
<evidence type="ECO:0000313" key="4">
    <source>
        <dbReference type="Proteomes" id="UP001338309"/>
    </source>
</evidence>
<dbReference type="SUPFAM" id="SSF53335">
    <property type="entry name" value="S-adenosyl-L-methionine-dependent methyltransferases"/>
    <property type="match status" value="1"/>
</dbReference>
<comment type="caution">
    <text evidence="3">The sequence shown here is derived from an EMBL/GenBank/DDBJ whole genome shotgun (WGS) entry which is preliminary data.</text>
</comment>